<keyword evidence="3" id="KW-1185">Reference proteome</keyword>
<dbReference type="Proteomes" id="UP001500979">
    <property type="component" value="Unassembled WGS sequence"/>
</dbReference>
<evidence type="ECO:0000259" key="1">
    <source>
        <dbReference type="Pfam" id="PF08044"/>
    </source>
</evidence>
<dbReference type="Pfam" id="PF08044">
    <property type="entry name" value="DUF1707"/>
    <property type="match status" value="1"/>
</dbReference>
<accession>A0ABN3VBU8</accession>
<dbReference type="EMBL" id="BAAAUX010000011">
    <property type="protein sequence ID" value="GAA2785477.1"/>
    <property type="molecule type" value="Genomic_DNA"/>
</dbReference>
<feature type="domain" description="DUF1707" evidence="1">
    <location>
        <begin position="6"/>
        <end position="57"/>
    </location>
</feature>
<comment type="caution">
    <text evidence="2">The sequence shown here is derived from an EMBL/GenBank/DDBJ whole genome shotgun (WGS) entry which is preliminary data.</text>
</comment>
<dbReference type="PANTHER" id="PTHR40763:SF4">
    <property type="entry name" value="DUF1707 DOMAIN-CONTAINING PROTEIN"/>
    <property type="match status" value="1"/>
</dbReference>
<evidence type="ECO:0000313" key="3">
    <source>
        <dbReference type="Proteomes" id="UP001500979"/>
    </source>
</evidence>
<sequence>MVTEFRASDADRERYAAALREAFDAGRLTMHEFDERIAAVYTARTGAELDRITQDLPTGDGTTTARLFGVLGGFSRRGAWEVPRRLSAVAFWGGGRIDLREARIEHQEVLIRCYAIMGGMRVVVPPEVGLEVRGTGFMGGFRRSARGSGNPGSPRVVVSGFAFWGGVRVRRGFARQRFR</sequence>
<protein>
    <recommendedName>
        <fullName evidence="1">DUF1707 domain-containing protein</fullName>
    </recommendedName>
</protein>
<dbReference type="InterPro" id="IPR012551">
    <property type="entry name" value="DUF1707_SHOCT-like"/>
</dbReference>
<dbReference type="RefSeq" id="WP_344679207.1">
    <property type="nucleotide sequence ID" value="NZ_BAAAUX010000011.1"/>
</dbReference>
<evidence type="ECO:0000313" key="2">
    <source>
        <dbReference type="EMBL" id="GAA2785477.1"/>
    </source>
</evidence>
<reference evidence="2 3" key="1">
    <citation type="journal article" date="2019" name="Int. J. Syst. Evol. Microbiol.">
        <title>The Global Catalogue of Microorganisms (GCM) 10K type strain sequencing project: providing services to taxonomists for standard genome sequencing and annotation.</title>
        <authorList>
            <consortium name="The Broad Institute Genomics Platform"/>
            <consortium name="The Broad Institute Genome Sequencing Center for Infectious Disease"/>
            <person name="Wu L."/>
            <person name="Ma J."/>
        </authorList>
    </citation>
    <scope>NUCLEOTIDE SEQUENCE [LARGE SCALE GENOMIC DNA]</scope>
    <source>
        <strain evidence="2 3">JCM 9383</strain>
    </source>
</reference>
<organism evidence="2 3">
    <name type="scientific">Saccharopolyspora taberi</name>
    <dbReference type="NCBI Taxonomy" id="60895"/>
    <lineage>
        <taxon>Bacteria</taxon>
        <taxon>Bacillati</taxon>
        <taxon>Actinomycetota</taxon>
        <taxon>Actinomycetes</taxon>
        <taxon>Pseudonocardiales</taxon>
        <taxon>Pseudonocardiaceae</taxon>
        <taxon>Saccharopolyspora</taxon>
    </lineage>
</organism>
<proteinExistence type="predicted"/>
<dbReference type="PANTHER" id="PTHR40763">
    <property type="entry name" value="MEMBRANE PROTEIN-RELATED"/>
    <property type="match status" value="1"/>
</dbReference>
<name>A0ABN3VBU8_9PSEU</name>
<gene>
    <name evidence="2" type="ORF">GCM10010470_19550</name>
</gene>